<reference evidence="2" key="1">
    <citation type="submission" date="2016-10" db="EMBL/GenBank/DDBJ databases">
        <title>Sequence of Gallionella enrichment culture.</title>
        <authorList>
            <person name="Poehlein A."/>
            <person name="Muehling M."/>
            <person name="Daniel R."/>
        </authorList>
    </citation>
    <scope>NUCLEOTIDE SEQUENCE</scope>
</reference>
<dbReference type="Pfam" id="PF04964">
    <property type="entry name" value="Flp_Fap"/>
    <property type="match status" value="1"/>
</dbReference>
<name>A0A1J5QNP4_9ZZZZ</name>
<evidence type="ECO:0000313" key="2">
    <source>
        <dbReference type="EMBL" id="OIQ85002.1"/>
    </source>
</evidence>
<keyword evidence="1" id="KW-0812">Transmembrane</keyword>
<keyword evidence="1" id="KW-0472">Membrane</keyword>
<sequence>MNIVTVAKDFLHDEQGVTMVEYGLIAALIAIVAVTALTNVGNAVTAIFTAICTAINAPGVSCG</sequence>
<protein>
    <submittedName>
        <fullName evidence="2">Flp/Fap pilin component</fullName>
    </submittedName>
</protein>
<gene>
    <name evidence="2" type="ORF">GALL_331550</name>
</gene>
<dbReference type="InterPro" id="IPR007047">
    <property type="entry name" value="Flp_Fap"/>
</dbReference>
<dbReference type="EMBL" id="MLJW01000575">
    <property type="protein sequence ID" value="OIQ85002.1"/>
    <property type="molecule type" value="Genomic_DNA"/>
</dbReference>
<proteinExistence type="predicted"/>
<accession>A0A1J5QNP4</accession>
<comment type="caution">
    <text evidence="2">The sequence shown here is derived from an EMBL/GenBank/DDBJ whole genome shotgun (WGS) entry which is preliminary data.</text>
</comment>
<keyword evidence="1" id="KW-1133">Transmembrane helix</keyword>
<feature type="transmembrane region" description="Helical" evidence="1">
    <location>
        <begin position="20"/>
        <end position="40"/>
    </location>
</feature>
<dbReference type="AlphaFoldDB" id="A0A1J5QNP4"/>
<organism evidence="2">
    <name type="scientific">mine drainage metagenome</name>
    <dbReference type="NCBI Taxonomy" id="410659"/>
    <lineage>
        <taxon>unclassified sequences</taxon>
        <taxon>metagenomes</taxon>
        <taxon>ecological metagenomes</taxon>
    </lineage>
</organism>
<evidence type="ECO:0000256" key="1">
    <source>
        <dbReference type="SAM" id="Phobius"/>
    </source>
</evidence>